<dbReference type="PANTHER" id="PTHR47601">
    <property type="match status" value="1"/>
</dbReference>
<dbReference type="GO" id="GO:0046872">
    <property type="term" value="F:metal ion binding"/>
    <property type="evidence" value="ECO:0007669"/>
    <property type="project" value="UniProtKB-KW"/>
</dbReference>
<dbReference type="GO" id="GO:0005743">
    <property type="term" value="C:mitochondrial inner membrane"/>
    <property type="evidence" value="ECO:0007669"/>
    <property type="project" value="UniProtKB-SubCell"/>
</dbReference>
<keyword evidence="1" id="KW-0999">Mitochondrion inner membrane</keyword>
<dbReference type="InterPro" id="IPR005616">
    <property type="entry name" value="CcmH/CycL/Ccl2/NrfF_N"/>
</dbReference>
<evidence type="ECO:0000313" key="3">
    <source>
        <dbReference type="EMBL" id="KAF7136133.1"/>
    </source>
</evidence>
<protein>
    <recommendedName>
        <fullName evidence="1">Cytochrome c-type biogenesis protein</fullName>
    </recommendedName>
</protein>
<evidence type="ECO:0000256" key="1">
    <source>
        <dbReference type="RuleBase" id="RU364112"/>
    </source>
</evidence>
<accession>A0A834LGU9</accession>
<keyword evidence="1" id="KW-0496">Mitochondrion</keyword>
<evidence type="ECO:0000259" key="2">
    <source>
        <dbReference type="Pfam" id="PF03918"/>
    </source>
</evidence>
<keyword evidence="1" id="KW-0349">Heme</keyword>
<name>A0A834LGU9_RHOSS</name>
<comment type="subcellular location">
    <subcellularLocation>
        <location evidence="1">Mitochondrion inner membrane</location>
    </subcellularLocation>
</comment>
<dbReference type="OrthoDB" id="2020000at2759"/>
<keyword evidence="1" id="KW-0472">Membrane</keyword>
<comment type="similarity">
    <text evidence="1">Belongs to the CcmH/CycL/Ccl2/NrfF family.</text>
</comment>
<dbReference type="Proteomes" id="UP000626092">
    <property type="component" value="Unassembled WGS sequence"/>
</dbReference>
<keyword evidence="4" id="KW-1185">Reference proteome</keyword>
<keyword evidence="1" id="KW-0479">Metal-binding</keyword>
<dbReference type="EMBL" id="WJXA01000008">
    <property type="protein sequence ID" value="KAF7136133.1"/>
    <property type="molecule type" value="Genomic_DNA"/>
</dbReference>
<organism evidence="3 4">
    <name type="scientific">Rhododendron simsii</name>
    <name type="common">Sims's rhododendron</name>
    <dbReference type="NCBI Taxonomy" id="118357"/>
    <lineage>
        <taxon>Eukaryota</taxon>
        <taxon>Viridiplantae</taxon>
        <taxon>Streptophyta</taxon>
        <taxon>Embryophyta</taxon>
        <taxon>Tracheophyta</taxon>
        <taxon>Spermatophyta</taxon>
        <taxon>Magnoliopsida</taxon>
        <taxon>eudicotyledons</taxon>
        <taxon>Gunneridae</taxon>
        <taxon>Pentapetalae</taxon>
        <taxon>asterids</taxon>
        <taxon>Ericales</taxon>
        <taxon>Ericaceae</taxon>
        <taxon>Ericoideae</taxon>
        <taxon>Rhodoreae</taxon>
        <taxon>Rhododendron</taxon>
    </lineage>
</organism>
<reference evidence="3" key="1">
    <citation type="submission" date="2019-11" db="EMBL/GenBank/DDBJ databases">
        <authorList>
            <person name="Liu Y."/>
            <person name="Hou J."/>
            <person name="Li T.-Q."/>
            <person name="Guan C.-H."/>
            <person name="Wu X."/>
            <person name="Wu H.-Z."/>
            <person name="Ling F."/>
            <person name="Zhang R."/>
            <person name="Shi X.-G."/>
            <person name="Ren J.-P."/>
            <person name="Chen E.-F."/>
            <person name="Sun J.-M."/>
        </authorList>
    </citation>
    <scope>NUCLEOTIDE SEQUENCE</scope>
    <source>
        <strain evidence="3">Adult_tree_wgs_1</strain>
        <tissue evidence="3">Leaves</tissue>
    </source>
</reference>
<gene>
    <name evidence="3" type="ORF">RHSIM_Rhsim08G0203300</name>
</gene>
<dbReference type="Pfam" id="PF03918">
    <property type="entry name" value="CcmH"/>
    <property type="match status" value="1"/>
</dbReference>
<proteinExistence type="inferred from homology"/>
<evidence type="ECO:0000313" key="4">
    <source>
        <dbReference type="Proteomes" id="UP000626092"/>
    </source>
</evidence>
<sequence length="151" mass="16867">MSNAGWSTRYMSNSTMQHPHYKLLQFANVTHYERKEPEFTIRPASSPPPPRSKGIAAGRLTKSASLSSLKRHSLIAAGQPVHHRLLDPKLIYDDIPAGKSDKDIYKKVEDDFEETVLYAPKFDLQTAALWLSPVLLEEYGLTSSIAAKAKS</sequence>
<keyword evidence="1" id="KW-0408">Iron</keyword>
<comment type="caution">
    <text evidence="3">The sequence shown here is derived from an EMBL/GenBank/DDBJ whole genome shotgun (WGS) entry which is preliminary data.</text>
</comment>
<dbReference type="AlphaFoldDB" id="A0A834LGU9"/>
<feature type="domain" description="CcmH/CycL/Ccl2/NrfF N-terminal" evidence="2">
    <location>
        <begin position="90"/>
        <end position="145"/>
    </location>
</feature>
<dbReference type="PANTHER" id="PTHR47601:SF1">
    <property type="entry name" value="CYTOCHROME C-TYPE BIOGENESIS CCMH-LIKE MITOCHONDRIAL PROTEIN"/>
    <property type="match status" value="1"/>
</dbReference>